<evidence type="ECO:0000313" key="24">
    <source>
        <dbReference type="EMBL" id="EAG2088858.1"/>
    </source>
</evidence>
<evidence type="ECO:0000313" key="61">
    <source>
        <dbReference type="Proteomes" id="UP000358545"/>
    </source>
</evidence>
<evidence type="ECO:0000256" key="8">
    <source>
        <dbReference type="HAMAP-Rule" id="MF_01518"/>
    </source>
</evidence>
<dbReference type="EMBL" id="AAAIKW010000031">
    <property type="protein sequence ID" value="EAC4553867.1"/>
    <property type="molecule type" value="Genomic_DNA"/>
</dbReference>
<evidence type="ECO:0000313" key="79">
    <source>
        <dbReference type="Proteomes" id="UP000525850"/>
    </source>
</evidence>
<evidence type="ECO:0000313" key="57">
    <source>
        <dbReference type="Proteomes" id="UP000337746"/>
    </source>
</evidence>
<dbReference type="EMBL" id="DAAJCS010000011">
    <property type="protein sequence ID" value="HAC0014015.1"/>
    <property type="molecule type" value="Genomic_DNA"/>
</dbReference>
<evidence type="ECO:0000313" key="26">
    <source>
        <dbReference type="EMBL" id="EAG2246858.1"/>
    </source>
</evidence>
<evidence type="ECO:0000313" key="25">
    <source>
        <dbReference type="EMBL" id="EAG2246596.1"/>
    </source>
</evidence>
<reference evidence="57 60" key="4">
    <citation type="submission" date="2018-06" db="EMBL/GenBank/DDBJ databases">
        <authorList>
            <consortium name="GenomeTrakr: Next Generation Sequencing Network for Food Pathogen Tracability"/>
        </authorList>
    </citation>
    <scope>NUCLEOTIDE SEQUENCE [LARGE SCALE GENOMIC DNA]</scope>
    <source>
        <strain evidence="14 64">CFSAN008042</strain>
        <strain evidence="29 81">CFSAN063727</strain>
        <strain evidence="44 73">CFSAN102901</strain>
        <strain evidence="19 66">FDA00006494</strain>
        <strain evidence="13 63">FDA00007096</strain>
        <strain evidence="15 69">FDA00008584</strain>
        <strain evidence="25">FDA00011243</strain>
        <strain evidence="18 59">FDA00013853</strain>
        <strain evidence="37 71">FDA00014336</strain>
        <strain evidence="39 67">FDA00014370</strain>
        <strain evidence="38 68">FDA00014392</strain>
        <strain evidence="46">FDA00015054</strain>
        <strain evidence="28 84">FDA1005580-S054-001</strain>
        <strain evidence="76">FDA1090798-S029-001</strain>
        <strain evidence="77">FDA956581-098-004</strain>
        <strain evidence="27 79">FDA960927-006-004</strain>
        <strain evidence="30 87">FLAG-38921</strain>
        <strain evidence="41 72">FLAG-51482A</strain>
        <strain evidence="23 57">FLAG-54356</strain>
        <strain evidence="17 65">FSIS31901579</strain>
        <strain evidence="35 80">LS1344</strain>
        <strain evidence="45 75">OSF101448</strain>
        <strain evidence="16 60">VA-WGS-00405</strain>
    </source>
</reference>
<evidence type="ECO:0000313" key="11">
    <source>
        <dbReference type="EMBL" id="EAC4553439.1"/>
    </source>
</evidence>
<dbReference type="HAMAP" id="MF_01518">
    <property type="entry name" value="Adenine_deamin"/>
    <property type="match status" value="1"/>
</dbReference>
<evidence type="ECO:0000313" key="81">
    <source>
        <dbReference type="Proteomes" id="UP000528151"/>
    </source>
</evidence>
<evidence type="ECO:0000313" key="65">
    <source>
        <dbReference type="Proteomes" id="UP000376505"/>
    </source>
</evidence>
<dbReference type="EMBL" id="AAHZFY010000014">
    <property type="protein sequence ID" value="ECB9513595.1"/>
    <property type="molecule type" value="Genomic_DNA"/>
</dbReference>
<gene>
    <name evidence="8 48" type="primary">ade</name>
    <name evidence="22" type="ORF">A8L61_12135</name>
    <name evidence="11" type="ORF">ABZ57_13160</name>
    <name evidence="12" type="ORF">ABZ57_15420</name>
    <name evidence="19" type="ORF">ART25_14220</name>
    <name evidence="13" type="ORF">ARY78_15525</name>
    <name evidence="27" type="ORF">B1N52_14050</name>
    <name evidence="25" type="ORF">B1S26_14390</name>
    <name evidence="26" type="ORF">B1S26_15835</name>
    <name evidence="41" type="ORF">BCZ19_12140</name>
    <name evidence="23" type="ORF">BCZ21_13950</name>
    <name evidence="24" type="ORF">BCZ21_16675</name>
    <name evidence="29" type="ORF">CA369_10865</name>
    <name evidence="28" type="ORF">CAV64_14535</name>
    <name evidence="32" type="ORF">D4920_12190</name>
    <name evidence="31" type="ORF">D4B11_05800</name>
    <name evidence="33" type="ORF">D5N24_11545</name>
    <name evidence="34" type="ORF">D5N24_16185</name>
    <name evidence="55" type="ORF">DCK61_14720</name>
    <name evidence="30" type="ORF">DCT16_14105</name>
    <name evidence="14" type="ORF">DQ70_14200</name>
    <name evidence="20" type="ORF">E1W56_12030</name>
    <name evidence="21" type="ORF">E1W56_15795</name>
    <name evidence="35" type="ORF">E5F58_14935</name>
    <name evidence="18" type="ORF">EX365_13180</name>
    <name evidence="17" type="ORF">EXZ73_08835</name>
    <name evidence="42" type="ORF">F6436_10380</name>
    <name evidence="43" type="ORF">F6515_05705</name>
    <name evidence="36" type="ORF">FA835_04315</name>
    <name evidence="38" type="ORF">FLQ97_07600</name>
    <name evidence="37" type="ORF">FLR03_11835</name>
    <name evidence="39" type="ORF">FNX40_14650</name>
    <name evidence="40" type="ORF">FNX40_16095</name>
    <name evidence="46" type="ORF">G3O21_002666</name>
    <name evidence="47" type="ORF">G3O21_003163</name>
    <name evidence="52" type="ORF">GI949_11385</name>
    <name evidence="45" type="ORF">GJW51_13080</name>
    <name evidence="44" type="ORF">GQG13_14375</name>
    <name evidence="48" type="ORF">GYR60_12150</name>
    <name evidence="49" type="ORF">GYS09_11245</name>
    <name evidence="50" type="ORF">GYX23_13560</name>
    <name evidence="51" type="ORF">GYY14_12770</name>
    <name evidence="53" type="ORF">HQN34_002780</name>
    <name evidence="54" type="ORF">HQN34_003060</name>
    <name evidence="56" type="ORF">HZJ64_13470</name>
    <name evidence="15" type="ORF">QD52_14500</name>
    <name evidence="16" type="ORF">UI29_14225</name>
</gene>
<evidence type="ECO:0000313" key="28">
    <source>
        <dbReference type="EMBL" id="EAG4332463.1"/>
    </source>
</evidence>
<dbReference type="Proteomes" id="UP000403352">
    <property type="component" value="Unassembled WGS sequence"/>
</dbReference>
<dbReference type="EMBL" id="AABGHY010000008">
    <property type="protein sequence ID" value="EAH3295034.1"/>
    <property type="molecule type" value="Genomic_DNA"/>
</dbReference>
<dbReference type="EMBL" id="AABBYJ010000010">
    <property type="protein sequence ID" value="EAG4332463.1"/>
    <property type="molecule type" value="Genomic_DNA"/>
</dbReference>
<evidence type="ECO:0000313" key="75">
    <source>
        <dbReference type="Proteomes" id="UP000467347"/>
    </source>
</evidence>
<evidence type="ECO:0000313" key="19">
    <source>
        <dbReference type="EMBL" id="EAE1340071.1"/>
    </source>
</evidence>
<evidence type="ECO:0000313" key="89">
    <source>
        <dbReference type="Proteomes" id="UP000841146"/>
    </source>
</evidence>
<dbReference type="EMBL" id="AAANYN010000011">
    <property type="protein sequence ID" value="EAD5774391.1"/>
    <property type="molecule type" value="Genomic_DNA"/>
</dbReference>
<evidence type="ECO:0000313" key="29">
    <source>
        <dbReference type="EMBL" id="EAG4462790.1"/>
    </source>
</evidence>
<dbReference type="Proteomes" id="UP000842809">
    <property type="component" value="Unassembled WGS sequence"/>
</dbReference>
<dbReference type="EMBL" id="DAAJZA010000008">
    <property type="protein sequence ID" value="HAC1755568.1"/>
    <property type="molecule type" value="Genomic_DNA"/>
</dbReference>
<evidence type="ECO:0000313" key="16">
    <source>
        <dbReference type="EMBL" id="EAD3793914.1"/>
    </source>
</evidence>
<evidence type="ECO:0000313" key="84">
    <source>
        <dbReference type="Proteomes" id="UP000540117"/>
    </source>
</evidence>
<evidence type="ECO:0000313" key="52">
    <source>
        <dbReference type="EMBL" id="HAC1755568.1"/>
    </source>
</evidence>
<dbReference type="EMBL" id="AAAIXK010000010">
    <property type="protein sequence ID" value="EAC5551827.1"/>
    <property type="molecule type" value="Genomic_DNA"/>
</dbReference>
<dbReference type="Proteomes" id="UP000379076">
    <property type="component" value="Unassembled WGS sequence"/>
</dbReference>
<dbReference type="EMBL" id="AALAQH010000007">
    <property type="protein sequence ID" value="ECX6925423.1"/>
    <property type="molecule type" value="Genomic_DNA"/>
</dbReference>
<dbReference type="Proteomes" id="UP000337746">
    <property type="component" value="Unassembled WGS sequence"/>
</dbReference>
<dbReference type="EMBL" id="AABCVX010000008">
    <property type="protein sequence ID" value="EAG6170510.1"/>
    <property type="molecule type" value="Genomic_DNA"/>
</dbReference>
<dbReference type="EMBL" id="AABBAW010000009">
    <property type="protein sequence ID" value="EAG2516276.1"/>
    <property type="molecule type" value="Genomic_DNA"/>
</dbReference>
<dbReference type="Proteomes" id="UP000389283">
    <property type="component" value="Unassembled WGS sequence"/>
</dbReference>
<dbReference type="EMBL" id="AACKDQ010000007">
    <property type="protein sequence ID" value="EAK9316328.1"/>
    <property type="molecule type" value="Genomic_DNA"/>
</dbReference>
<evidence type="ECO:0000313" key="22">
    <source>
        <dbReference type="EMBL" id="EAG0868030.1"/>
    </source>
</evidence>
<comment type="caution">
    <text evidence="48">The sequence shown here is derived from an EMBL/GenBank/DDBJ whole genome shotgun (WGS) entry which is preliminary data.</text>
</comment>
<evidence type="ECO:0000313" key="41">
    <source>
        <dbReference type="EMBL" id="ECX6925423.1"/>
    </source>
</evidence>
<evidence type="ECO:0000313" key="21">
    <source>
        <dbReference type="EMBL" id="EAE4943500.1"/>
    </source>
</evidence>
<evidence type="ECO:0000313" key="54">
    <source>
        <dbReference type="EMBL" id="HAJ9594814.1"/>
    </source>
</evidence>
<evidence type="ECO:0000313" key="80">
    <source>
        <dbReference type="Proteomes" id="UP000527632"/>
    </source>
</evidence>
<dbReference type="Proteomes" id="UP000410967">
    <property type="component" value="Unassembled WGS sequence"/>
</dbReference>
<dbReference type="EMBL" id="AAALRN010000008">
    <property type="protein sequence ID" value="EAD1186294.1"/>
    <property type="molecule type" value="Genomic_DNA"/>
</dbReference>
<dbReference type="EMBL" id="AANCRK010000008">
    <property type="protein sequence ID" value="EDN7716305.1"/>
    <property type="molecule type" value="Genomic_DNA"/>
</dbReference>
<reference evidence="88 89" key="1">
    <citation type="journal article" date="2018" name="Genome Biol.">
        <title>SKESA: strategic k-mer extension for scrupulous assemblies.</title>
        <authorList>
            <person name="Souvorov A."/>
            <person name="Agarwala R."/>
            <person name="Lipman D.J."/>
        </authorList>
    </citation>
    <scope>NUCLEOTIDE SEQUENCE [LARGE SCALE GENOMIC DNA]</scope>
    <source>
        <strain evidence="53">2017-325981-023-01</strain>
        <strain evidence="49 91">CFIAFB20100120</strain>
        <strain evidence="48 88">CFIAFB20130012</strain>
        <strain evidence="51">CFIAFB20170037</strain>
        <strain evidence="50 89">CFIAFB20170045</strain>
        <strain evidence="52 90">DMG1500109</strain>
    </source>
</reference>
<dbReference type="Proteomes" id="UP000841146">
    <property type="component" value="Unassembled WGS sequence"/>
</dbReference>
<comment type="cofactor">
    <cofactor evidence="1 8">
        <name>Mn(2+)</name>
        <dbReference type="ChEBI" id="CHEBI:29035"/>
    </cofactor>
</comment>
<dbReference type="Proteomes" id="UP000344343">
    <property type="component" value="Unassembled WGS sequence"/>
</dbReference>
<evidence type="ECO:0000259" key="10">
    <source>
        <dbReference type="Pfam" id="PF13382"/>
    </source>
</evidence>
<dbReference type="EMBL" id="DABJAN010000006">
    <property type="protein sequence ID" value="HAJ9594548.1"/>
    <property type="molecule type" value="Genomic_DNA"/>
</dbReference>
<evidence type="ECO:0000313" key="17">
    <source>
        <dbReference type="EMBL" id="EAD5774391.1"/>
    </source>
</evidence>
<reference evidence="58 61" key="3">
    <citation type="submission" date="2018-06" db="EMBL/GenBank/DDBJ databases">
        <authorList>
            <consortium name="PulseNet: The National Subtyping Network for Foodborne Disease Surveillance"/>
            <person name="Tarr C.L."/>
            <person name="Trees E."/>
            <person name="Katz L.S."/>
            <person name="Carleton-Romer H.A."/>
            <person name="Stroika S."/>
            <person name="Kucerova Z."/>
            <person name="Roache K.F."/>
            <person name="Sabol A.L."/>
            <person name="Besser J."/>
            <person name="Gerner-Smidt P."/>
        </authorList>
    </citation>
    <scope>NUCLEOTIDE SEQUENCE [LARGE SCALE GENOMIC DNA]</scope>
    <source>
        <strain evidence="11 58">2015L-6227</strain>
        <strain evidence="22 61">PNUSAL002180</strain>
        <strain evidence="43 78">PNUSAL005692</strain>
    </source>
</reference>
<evidence type="ECO:0000313" key="39">
    <source>
        <dbReference type="EMBL" id="ECC1558032.1"/>
    </source>
</evidence>
<dbReference type="EMBL" id="AANDSR010000010">
    <property type="protein sequence ID" value="EDN9837597.1"/>
    <property type="molecule type" value="Genomic_DNA"/>
</dbReference>
<evidence type="ECO:0000313" key="36">
    <source>
        <dbReference type="EMBL" id="EAK9316328.1"/>
    </source>
</evidence>
<dbReference type="EMBL" id="DAAJFY010000010">
    <property type="protein sequence ID" value="HAC0276236.1"/>
    <property type="molecule type" value="Genomic_DNA"/>
</dbReference>
<dbReference type="PANTHER" id="PTHR11113">
    <property type="entry name" value="N-ACETYLGLUCOSAMINE-6-PHOSPHATE DEACETYLASE"/>
    <property type="match status" value="1"/>
</dbReference>
<reference evidence="42 62" key="6">
    <citation type="submission" date="2019-09" db="EMBL/GenBank/DDBJ databases">
        <authorList>
            <consortium name="GenomeTrakr network: Whole genome sequencing for foodborne pathogen traceback"/>
        </authorList>
    </citation>
    <scope>NUCLEOTIDE SEQUENCE [LARGE SCALE GENOMIC DNA]</scope>
    <source>
        <strain evidence="42 62">FLAG-55987</strain>
        <strain evidence="36 70">PHLUSALM00088</strain>
    </source>
</reference>
<evidence type="ECO:0000313" key="51">
    <source>
        <dbReference type="EMBL" id="HAC0276236.1"/>
    </source>
</evidence>
<evidence type="ECO:0000313" key="53">
    <source>
        <dbReference type="EMBL" id="HAJ9594548.1"/>
    </source>
</evidence>
<dbReference type="Pfam" id="PF01979">
    <property type="entry name" value="Amidohydro_1"/>
    <property type="match status" value="1"/>
</dbReference>
<dbReference type="EMBL" id="AABGUK010000007">
    <property type="protein sequence ID" value="EAH4243284.1"/>
    <property type="molecule type" value="Genomic_DNA"/>
</dbReference>
<sequence length="580" mass="62156">MVENLEQLQERVAVSDGRAKADLVIKNGRIINVFSGEIMDGDIAIKNGYIAGIGNFPDAEKIIDAAGAFIAPGFIDAHVHVESAMVTPAEFARVLLPNGVTTIVTDPHEIANVAGEKGIEFMLEDAKGVPIDMFVMLPSSVPATEGEHNGETLHAEKLHPLYRHEKVIGLAEVMDFPSVAKGSSDILTKIIDAKKEGGRIDGHGAGLTSADLNNYLAVGIRTDHESTTAKEATDRLRAGMFVMLREGTVGRDLLQTIPAVSEKNSHRFCFCTDDKLINDLITEGSINYNIRLAIKNGIDPITAIQMATINAANCHNLPYLGAVAAGYQADIVFLTDIETVEISKVLKNGEVVVDNGVRHEAAFKQQAAVPFVSPPINHHVSLQDLALPLTKETCYVIGMQPNSLFTEKRIEQVAIQDGKFVPTVENDLLKMAVVERHHDTGCVGLGIVKGFGLTEGAIATTVAHDSHNIVAVGISDEAMKAAIDHITQTGGGIAVVNGAGQVLHDLALPIAGLLSDKSYEEVENDLAGLLNAFKQISTADGFDPFLTLSFLTLPVIPELKLTDQGLFDFATFQIISNEVN</sequence>
<dbReference type="Gene3D" id="3.20.20.140">
    <property type="entry name" value="Metal-dependent hydrolases"/>
    <property type="match status" value="1"/>
</dbReference>
<evidence type="ECO:0000256" key="3">
    <source>
        <dbReference type="ARBA" id="ARBA00012782"/>
    </source>
</evidence>
<dbReference type="EMBL" id="DAAIHR010000012">
    <property type="protein sequence ID" value="HAB8399270.1"/>
    <property type="molecule type" value="Genomic_DNA"/>
</dbReference>
<dbReference type="Proteomes" id="UP000481141">
    <property type="component" value="Unassembled WGS sequence"/>
</dbReference>
<dbReference type="Proteomes" id="UP000843503">
    <property type="component" value="Unassembled WGS sequence"/>
</dbReference>
<dbReference type="Proteomes" id="UP000393182">
    <property type="component" value="Unassembled WGS sequence"/>
</dbReference>
<dbReference type="AlphaFoldDB" id="A0A0B8RF35"/>
<evidence type="ECO:0000256" key="4">
    <source>
        <dbReference type="ARBA" id="ARBA00022801"/>
    </source>
</evidence>
<dbReference type="Proteomes" id="UP000365297">
    <property type="component" value="Unassembled WGS sequence"/>
</dbReference>
<dbReference type="EMBL" id="AAANYR010000008">
    <property type="protein sequence ID" value="EAD5787513.1"/>
    <property type="molecule type" value="Genomic_DNA"/>
</dbReference>
<dbReference type="Proteomes" id="UP000527632">
    <property type="component" value="Unassembled WGS sequence"/>
</dbReference>
<dbReference type="EMBL" id="JACAVN010000012">
    <property type="protein sequence ID" value="NYA02843.1"/>
    <property type="molecule type" value="Genomic_DNA"/>
</dbReference>
<accession>A0A0B8RF35</accession>
<dbReference type="Proteomes" id="UP000546397">
    <property type="component" value="Unassembled WGS sequence"/>
</dbReference>
<dbReference type="Pfam" id="PF13382">
    <property type="entry name" value="Adenine_deam_C"/>
    <property type="match status" value="1"/>
</dbReference>
<dbReference type="EMBL" id="AAAQQZ010000008">
    <property type="protein sequence ID" value="EAE1340071.1"/>
    <property type="molecule type" value="Genomic_DNA"/>
</dbReference>
<dbReference type="InterPro" id="IPR006680">
    <property type="entry name" value="Amidohydro-rel"/>
</dbReference>
<dbReference type="Proteomes" id="UP000544530">
    <property type="component" value="Unassembled WGS sequence"/>
</dbReference>
<feature type="domain" description="Amidohydrolase-related" evidence="9">
    <location>
        <begin position="69"/>
        <end position="352"/>
    </location>
</feature>
<dbReference type="SUPFAM" id="SSF51556">
    <property type="entry name" value="Metallo-dependent hydrolases"/>
    <property type="match status" value="1"/>
</dbReference>
<evidence type="ECO:0000313" key="15">
    <source>
        <dbReference type="EMBL" id="EAD1186294.1"/>
    </source>
</evidence>
<dbReference type="EMBL" id="AAAIKW010000011">
    <property type="protein sequence ID" value="EAC4553439.1"/>
    <property type="molecule type" value="Genomic_DNA"/>
</dbReference>
<dbReference type="EMBL" id="AABFVG010000008">
    <property type="protein sequence ID" value="EAH2282835.1"/>
    <property type="molecule type" value="Genomic_DNA"/>
</dbReference>
<reference evidence="82 83" key="5">
    <citation type="submission" date="2019-04" db="EMBL/GenBank/DDBJ databases">
        <authorList>
            <person name="Ashton P.M."/>
            <person name="Dallman T."/>
            <person name="Nair S."/>
            <person name="De Pinna E."/>
            <person name="Peters T."/>
            <person name="Grant K."/>
        </authorList>
    </citation>
    <scope>NUCLEOTIDE SEQUENCE [LARGE SCALE GENOMIC DNA]</scope>
    <source>
        <strain evidence="32 83">282333</strain>
        <strain evidence="33 82">282352</strain>
        <strain evidence="31 86">289003</strain>
        <strain evidence="20">RL15000286</strain>
    </source>
</reference>
<dbReference type="EC" id="3.5.4.2" evidence="3 8"/>
<dbReference type="NCBIfam" id="TIGR01178">
    <property type="entry name" value="ade"/>
    <property type="match status" value="1"/>
</dbReference>
<evidence type="ECO:0000256" key="7">
    <source>
        <dbReference type="ARBA" id="ARBA00069718"/>
    </source>
</evidence>
<evidence type="ECO:0000313" key="37">
    <source>
        <dbReference type="EMBL" id="ECB9474367.1"/>
    </source>
</evidence>
<evidence type="ECO:0000313" key="56">
    <source>
        <dbReference type="EMBL" id="NYA02843.1"/>
    </source>
</evidence>
<dbReference type="EMBL" id="AABGHY010000048">
    <property type="protein sequence ID" value="EAH3295922.1"/>
    <property type="molecule type" value="Genomic_DNA"/>
</dbReference>
<dbReference type="EMBL" id="DABJAN010000014">
    <property type="protein sequence ID" value="HAJ9594814.1"/>
    <property type="molecule type" value="Genomic_DNA"/>
</dbReference>
<dbReference type="EMBL" id="AAHZFN010000015">
    <property type="protein sequence ID" value="ECB9474367.1"/>
    <property type="molecule type" value="Genomic_DNA"/>
</dbReference>
<evidence type="ECO:0000313" key="62">
    <source>
        <dbReference type="Proteomes" id="UP000364988"/>
    </source>
</evidence>
<dbReference type="Proteomes" id="UP000467347">
    <property type="component" value="Unassembled WGS sequence"/>
</dbReference>
<evidence type="ECO:0000313" key="78">
    <source>
        <dbReference type="Proteomes" id="UP000489121"/>
    </source>
</evidence>
<evidence type="ECO:0000313" key="46">
    <source>
        <dbReference type="EMBL" id="EDP8515213.1"/>
    </source>
</evidence>
<dbReference type="EMBL" id="AABAYG010000007">
    <property type="protein sequence ID" value="EAG2246596.1"/>
    <property type="molecule type" value="Genomic_DNA"/>
</dbReference>
<evidence type="ECO:0000313" key="48">
    <source>
        <dbReference type="EMBL" id="HAB8399270.1"/>
    </source>
</evidence>
<evidence type="ECO:0000313" key="42">
    <source>
        <dbReference type="EMBL" id="ECY6544740.1"/>
    </source>
</evidence>
<evidence type="ECO:0000313" key="91">
    <source>
        <dbReference type="Proteomes" id="UP000844415"/>
    </source>
</evidence>
<dbReference type="EMBL" id="QDAY01000007">
    <property type="protein sequence ID" value="KAA9446763.1"/>
    <property type="molecule type" value="Genomic_DNA"/>
</dbReference>
<name>A0A0B8RF35_LISMN</name>
<dbReference type="Proteomes" id="UP000530452">
    <property type="component" value="Unassembled WGS sequence"/>
</dbReference>
<evidence type="ECO:0000313" key="68">
    <source>
        <dbReference type="Proteomes" id="UP000398321"/>
    </source>
</evidence>
<dbReference type="EMBL" id="AAIAJJ010000010">
    <property type="protein sequence ID" value="ECC1558032.1"/>
    <property type="molecule type" value="Genomic_DNA"/>
</dbReference>
<evidence type="ECO:0000313" key="34">
    <source>
        <dbReference type="EMBL" id="EAH3295922.1"/>
    </source>
</evidence>
<evidence type="ECO:0000313" key="58">
    <source>
        <dbReference type="Proteomes" id="UP000339309"/>
    </source>
</evidence>
<dbReference type="Proteomes" id="UP000364988">
    <property type="component" value="Unassembled WGS sequence"/>
</dbReference>
<dbReference type="InterPro" id="IPR032466">
    <property type="entry name" value="Metal_Hydrolase"/>
</dbReference>
<evidence type="ECO:0000256" key="2">
    <source>
        <dbReference type="ARBA" id="ARBA00006773"/>
    </source>
</evidence>
<evidence type="ECO:0000313" key="83">
    <source>
        <dbReference type="Proteomes" id="UP000533021"/>
    </source>
</evidence>
<evidence type="ECO:0000313" key="30">
    <source>
        <dbReference type="EMBL" id="EAG6170510.1"/>
    </source>
</evidence>
<dbReference type="InterPro" id="IPR011059">
    <property type="entry name" value="Metal-dep_hydrolase_composite"/>
</dbReference>
<dbReference type="EMBL" id="AANPAU010000039">
    <property type="protein sequence ID" value="EDP8515685.1"/>
    <property type="molecule type" value="Genomic_DNA"/>
</dbReference>
<evidence type="ECO:0000313" key="20">
    <source>
        <dbReference type="EMBL" id="EAE4942765.1"/>
    </source>
</evidence>
<evidence type="ECO:0000313" key="33">
    <source>
        <dbReference type="EMBL" id="EAH3295034.1"/>
    </source>
</evidence>
<dbReference type="EMBL" id="AABAYG010000015">
    <property type="protein sequence ID" value="EAG2246858.1"/>
    <property type="molecule type" value="Genomic_DNA"/>
</dbReference>
<dbReference type="Proteomes" id="UP000427828">
    <property type="component" value="Unassembled WGS sequence"/>
</dbReference>
<evidence type="ECO:0000256" key="5">
    <source>
        <dbReference type="ARBA" id="ARBA00023211"/>
    </source>
</evidence>
<evidence type="ECO:0000313" key="74">
    <source>
        <dbReference type="Proteomes" id="UP000460224"/>
    </source>
</evidence>
<dbReference type="EMBL" id="AALGDA010000012">
    <property type="protein sequence ID" value="ECY9782484.1"/>
    <property type="molecule type" value="Genomic_DNA"/>
</dbReference>
<protein>
    <recommendedName>
        <fullName evidence="7 8">Adenine deaminase</fullName>
        <shortName evidence="8">Adenase</shortName>
        <shortName evidence="8">Adenine aminase</shortName>
        <ecNumber evidence="3 8">3.5.4.2</ecNumber>
    </recommendedName>
</protein>
<evidence type="ECO:0000313" key="50">
    <source>
        <dbReference type="EMBL" id="HAC0014015.1"/>
    </source>
</evidence>
<evidence type="ECO:0000313" key="35">
    <source>
        <dbReference type="EMBL" id="EAH4243284.1"/>
    </source>
</evidence>
<evidence type="ECO:0000313" key="90">
    <source>
        <dbReference type="Proteomes" id="UP000843775"/>
    </source>
</evidence>
<evidence type="ECO:0000313" key="69">
    <source>
        <dbReference type="Proteomes" id="UP000403352"/>
    </source>
</evidence>
<evidence type="ECO:0000313" key="14">
    <source>
        <dbReference type="EMBL" id="EAC7481839.1"/>
    </source>
</evidence>
<evidence type="ECO:0000313" key="72">
    <source>
        <dbReference type="Proteomes" id="UP000427828"/>
    </source>
</evidence>
<proteinExistence type="inferred from homology"/>
<keyword evidence="5 8" id="KW-0464">Manganese</keyword>
<evidence type="ECO:0000259" key="9">
    <source>
        <dbReference type="Pfam" id="PF01979"/>
    </source>
</evidence>
<evidence type="ECO:0000313" key="13">
    <source>
        <dbReference type="EMBL" id="EAC5551827.1"/>
    </source>
</evidence>
<dbReference type="Proteomes" id="UP000566721">
    <property type="component" value="Unassembled WGS sequence"/>
</dbReference>
<dbReference type="PANTHER" id="PTHR11113:SF2">
    <property type="entry name" value="ADENINE DEAMINASE"/>
    <property type="match status" value="1"/>
</dbReference>
<dbReference type="EMBL" id="AAASLB010000007">
    <property type="protein sequence ID" value="EAE4942765.1"/>
    <property type="molecule type" value="Genomic_DNA"/>
</dbReference>
<dbReference type="EMBL" id="AABEMN010000006">
    <property type="protein sequence ID" value="EAG9519276.1"/>
    <property type="molecule type" value="Genomic_DNA"/>
</dbReference>
<dbReference type="Proteomes" id="UP000533021">
    <property type="component" value="Unassembled WGS sequence"/>
</dbReference>
<dbReference type="InterPro" id="IPR026912">
    <property type="entry name" value="Adenine_deam_C"/>
</dbReference>
<dbReference type="EMBL" id="AABAGT010000019">
    <property type="protein sequence ID" value="EAG0868030.1"/>
    <property type="molecule type" value="Genomic_DNA"/>
</dbReference>
<evidence type="ECO:0000313" key="87">
    <source>
        <dbReference type="Proteomes" id="UP000566721"/>
    </source>
</evidence>
<evidence type="ECO:0000313" key="76">
    <source>
        <dbReference type="Proteomes" id="UP000478704"/>
    </source>
</evidence>
<dbReference type="Proteomes" id="UP000376505">
    <property type="component" value="Unassembled WGS sequence"/>
</dbReference>
<dbReference type="EMBL" id="AABAWE010000029">
    <property type="protein sequence ID" value="EAG2088858.1"/>
    <property type="molecule type" value="Genomic_DNA"/>
</dbReference>
<evidence type="ECO:0000313" key="71">
    <source>
        <dbReference type="Proteomes" id="UP000423131"/>
    </source>
</evidence>
<dbReference type="Proteomes" id="UP000358545">
    <property type="component" value="Unassembled WGS sequence"/>
</dbReference>
<organism evidence="48 88">
    <name type="scientific">Listeria monocytogenes</name>
    <dbReference type="NCBI Taxonomy" id="1639"/>
    <lineage>
        <taxon>Bacteria</taxon>
        <taxon>Bacillati</taxon>
        <taxon>Bacillota</taxon>
        <taxon>Bacilli</taxon>
        <taxon>Bacillales</taxon>
        <taxon>Listeriaceae</taxon>
        <taxon>Listeria</taxon>
    </lineage>
</organism>
<comment type="catalytic activity">
    <reaction evidence="6 8">
        <text>adenine + H2O + H(+) = hypoxanthine + NH4(+)</text>
        <dbReference type="Rhea" id="RHEA:23688"/>
        <dbReference type="ChEBI" id="CHEBI:15377"/>
        <dbReference type="ChEBI" id="CHEBI:15378"/>
        <dbReference type="ChEBI" id="CHEBI:16708"/>
        <dbReference type="ChEBI" id="CHEBI:17368"/>
        <dbReference type="ChEBI" id="CHEBI:28938"/>
        <dbReference type="EC" id="3.5.4.2"/>
    </reaction>
</comment>
<dbReference type="GO" id="GO:0006146">
    <property type="term" value="P:adenine catabolic process"/>
    <property type="evidence" value="ECO:0007669"/>
    <property type="project" value="InterPro"/>
</dbReference>
<evidence type="ECO:0000313" key="38">
    <source>
        <dbReference type="EMBL" id="ECB9513595.1"/>
    </source>
</evidence>
<evidence type="ECO:0000313" key="40">
    <source>
        <dbReference type="EMBL" id="ECC1558307.1"/>
    </source>
</evidence>
<dbReference type="Proteomes" id="UP000455569">
    <property type="component" value="Unassembled WGS sequence"/>
</dbReference>
<evidence type="ECO:0000313" key="73">
    <source>
        <dbReference type="Proteomes" id="UP000455569"/>
    </source>
</evidence>
<dbReference type="Proteomes" id="UP000525850">
    <property type="component" value="Unassembled WGS sequence"/>
</dbReference>
<evidence type="ECO:0000313" key="88">
    <source>
        <dbReference type="Proteomes" id="UP000840197"/>
    </source>
</evidence>
<dbReference type="Proteomes" id="UP000398321">
    <property type="component" value="Unassembled WGS sequence"/>
</dbReference>
<evidence type="ECO:0000313" key="31">
    <source>
        <dbReference type="EMBL" id="EAG9519276.1"/>
    </source>
</evidence>
<evidence type="ECO:0000313" key="70">
    <source>
        <dbReference type="Proteomes" id="UP000410967"/>
    </source>
</evidence>
<dbReference type="RefSeq" id="WP_015084872.1">
    <property type="nucleotide sequence ID" value="NC_021824.1"/>
</dbReference>
<evidence type="ECO:0000313" key="44">
    <source>
        <dbReference type="EMBL" id="EDN7716305.1"/>
    </source>
</evidence>
<evidence type="ECO:0000313" key="86">
    <source>
        <dbReference type="Proteomes" id="UP000546397"/>
    </source>
</evidence>
<evidence type="ECO:0000313" key="60">
    <source>
        <dbReference type="Proteomes" id="UP000345329"/>
    </source>
</evidence>
<evidence type="ECO:0000313" key="49">
    <source>
        <dbReference type="EMBL" id="HAB8557858.1"/>
    </source>
</evidence>
<dbReference type="SUPFAM" id="SSF51338">
    <property type="entry name" value="Composite domain of metallo-dependent hydrolases"/>
    <property type="match status" value="1"/>
</dbReference>
<evidence type="ECO:0000313" key="18">
    <source>
        <dbReference type="EMBL" id="EAD5787513.1"/>
    </source>
</evidence>
<dbReference type="Proteomes" id="UP000345329">
    <property type="component" value="Unassembled WGS sequence"/>
</dbReference>
<evidence type="ECO:0000313" key="67">
    <source>
        <dbReference type="Proteomes" id="UP000389283"/>
    </source>
</evidence>
<reference evidence="55 74" key="2">
    <citation type="submission" date="2018-04" db="EMBL/GenBank/DDBJ databases">
        <title>Genome Analysis of a Prevalent Clone of Listeria monocytogenes Sequence Type 87 in China.</title>
        <authorList>
            <person name="Wang Y."/>
        </authorList>
    </citation>
    <scope>NUCLEOTIDE SEQUENCE [LARGE SCALE GENOMIC DNA]</scope>
    <source>
        <strain evidence="55 74">ICDC_LM1523</strain>
    </source>
</reference>
<dbReference type="EMBL" id="AAASLB010000036">
    <property type="protein sequence ID" value="EAE4943500.1"/>
    <property type="molecule type" value="Genomic_DNA"/>
</dbReference>
<dbReference type="Proteomes" id="UP000368512">
    <property type="component" value="Unassembled WGS sequence"/>
</dbReference>
<dbReference type="GO" id="GO:0000034">
    <property type="term" value="F:adenine deaminase activity"/>
    <property type="evidence" value="ECO:0007669"/>
    <property type="project" value="UniProtKB-UniRule"/>
</dbReference>
<dbReference type="Gene3D" id="2.30.40.10">
    <property type="entry name" value="Urease, subunit C, domain 1"/>
    <property type="match status" value="1"/>
</dbReference>
<dbReference type="Proteomes" id="UP000540117">
    <property type="component" value="Unassembled WGS sequence"/>
</dbReference>
<dbReference type="Proteomes" id="UP000478704">
    <property type="component" value="Unassembled WGS sequence"/>
</dbReference>
<dbReference type="EMBL" id="DAAIJL010000010">
    <property type="protein sequence ID" value="HAB8557858.1"/>
    <property type="molecule type" value="Genomic_DNA"/>
</dbReference>
<evidence type="ECO:0000313" key="59">
    <source>
        <dbReference type="Proteomes" id="UP000344343"/>
    </source>
</evidence>
<dbReference type="Proteomes" id="UP000843775">
    <property type="component" value="Unassembled WGS sequence"/>
</dbReference>
<evidence type="ECO:0000313" key="77">
    <source>
        <dbReference type="Proteomes" id="UP000481141"/>
    </source>
</evidence>
<dbReference type="Proteomes" id="UP000840197">
    <property type="component" value="Unassembled WGS sequence"/>
</dbReference>
<dbReference type="EMBL" id="AAIAJJ010000039">
    <property type="protein sequence ID" value="ECC1558307.1"/>
    <property type="molecule type" value="Genomic_DNA"/>
</dbReference>
<evidence type="ECO:0000313" key="32">
    <source>
        <dbReference type="EMBL" id="EAH2282835.1"/>
    </source>
</evidence>
<dbReference type="EMBL" id="AAAJWF010000010">
    <property type="protein sequence ID" value="EAC7481839.1"/>
    <property type="molecule type" value="Genomic_DNA"/>
</dbReference>
<dbReference type="EMBL" id="AANPAU010000011">
    <property type="protein sequence ID" value="EDP8515213.1"/>
    <property type="molecule type" value="Genomic_DNA"/>
</dbReference>
<evidence type="ECO:0000313" key="85">
    <source>
        <dbReference type="Proteomes" id="UP000544530"/>
    </source>
</evidence>
<evidence type="ECO:0000313" key="43">
    <source>
        <dbReference type="EMBL" id="ECY9782484.1"/>
    </source>
</evidence>
<evidence type="ECO:0000313" key="64">
    <source>
        <dbReference type="Proteomes" id="UP000368512"/>
    </source>
</evidence>
<evidence type="ECO:0000313" key="55">
    <source>
        <dbReference type="EMBL" id="KAA9446763.1"/>
    </source>
</evidence>
<evidence type="ECO:0000313" key="47">
    <source>
        <dbReference type="EMBL" id="EDP8515685.1"/>
    </source>
</evidence>
<dbReference type="EMBL" id="AABBZO010000012">
    <property type="protein sequence ID" value="EAG4462790.1"/>
    <property type="molecule type" value="Genomic_DNA"/>
</dbReference>
<feature type="domain" description="Adenine deaminase C-terminal" evidence="10">
    <location>
        <begin position="404"/>
        <end position="573"/>
    </location>
</feature>
<dbReference type="Proteomes" id="UP000528151">
    <property type="component" value="Unassembled WGS sequence"/>
</dbReference>
<dbReference type="EMBL" id="AALEDS010000009">
    <property type="protein sequence ID" value="ECY6544740.1"/>
    <property type="molecule type" value="Genomic_DNA"/>
</dbReference>
<dbReference type="CDD" id="cd01295">
    <property type="entry name" value="AdeC"/>
    <property type="match status" value="1"/>
</dbReference>
<dbReference type="InterPro" id="IPR006679">
    <property type="entry name" value="Adenine_deam"/>
</dbReference>
<dbReference type="Proteomes" id="UP000844415">
    <property type="component" value="Unassembled WGS sequence"/>
</dbReference>
<reference evidence="56 85" key="8">
    <citation type="submission" date="2020-06" db="EMBL/GenBank/DDBJ databases">
        <title>Two Listeria outbreaks in Switzerland in 2018 and 2020.</title>
        <authorList>
            <person name="Stevens M.J.A."/>
            <person name="Bloemberg G."/>
            <person name="Nusch-Inderbinnen M."/>
            <person name="Stephan R."/>
        </authorList>
    </citation>
    <scope>NUCLEOTIDE SEQUENCE [LARGE SCALE GENOMIC DNA]</scope>
    <source>
        <strain evidence="56 85">N18-0707</strain>
    </source>
</reference>
<evidence type="ECO:0000313" key="66">
    <source>
        <dbReference type="Proteomes" id="UP000379076"/>
    </source>
</evidence>
<reference evidence="48" key="7">
    <citation type="submission" date="2020-01" db="EMBL/GenBank/DDBJ databases">
        <authorList>
            <consortium name="NCBI Pathogen Detection Project"/>
        </authorList>
    </citation>
    <scope>NUCLEOTIDE SEQUENCE</scope>
    <source>
        <strain evidence="53">2017-325981-023-01</strain>
        <strain evidence="49">CFIAFB20100120</strain>
        <strain evidence="48">CFIAFB20130012</strain>
        <strain evidence="51">CFIAFB20170037</strain>
        <strain evidence="50">CFIAFB20170045</strain>
        <strain evidence="52">DMG1500109</strain>
    </source>
</reference>
<evidence type="ECO:0000313" key="63">
    <source>
        <dbReference type="Proteomes" id="UP000365297"/>
    </source>
</evidence>
<keyword evidence="4 8" id="KW-0378">Hydrolase</keyword>
<dbReference type="Proteomes" id="UP000339309">
    <property type="component" value="Unassembled WGS sequence"/>
</dbReference>
<evidence type="ECO:0000313" key="27">
    <source>
        <dbReference type="EMBL" id="EAG2516276.1"/>
    </source>
</evidence>
<dbReference type="Proteomes" id="UP000489121">
    <property type="component" value="Unassembled WGS sequence"/>
</dbReference>
<evidence type="ECO:0000313" key="23">
    <source>
        <dbReference type="EMBL" id="EAG2088370.1"/>
    </source>
</evidence>
<dbReference type="FunFam" id="3.20.20.140:FF:000016">
    <property type="entry name" value="Adenine deaminase"/>
    <property type="match status" value="1"/>
</dbReference>
<evidence type="ECO:0000313" key="82">
    <source>
        <dbReference type="Proteomes" id="UP000530452"/>
    </source>
</evidence>
<evidence type="ECO:0000256" key="1">
    <source>
        <dbReference type="ARBA" id="ARBA00001936"/>
    </source>
</evidence>
<evidence type="ECO:0000256" key="6">
    <source>
        <dbReference type="ARBA" id="ARBA00047720"/>
    </source>
</evidence>
<evidence type="ECO:0000313" key="45">
    <source>
        <dbReference type="EMBL" id="EDN9837597.1"/>
    </source>
</evidence>
<dbReference type="EMBL" id="AAAMZD010000008">
    <property type="protein sequence ID" value="EAD3793914.1"/>
    <property type="molecule type" value="Genomic_DNA"/>
</dbReference>
<comment type="similarity">
    <text evidence="2 8">Belongs to the metallo-dependent hydrolases superfamily. Adenine deaminase family.</text>
</comment>
<dbReference type="EMBL" id="AABAWE010000008">
    <property type="protein sequence ID" value="EAG2088370.1"/>
    <property type="molecule type" value="Genomic_DNA"/>
</dbReference>
<dbReference type="Proteomes" id="UP000460224">
    <property type="component" value="Unassembled WGS sequence"/>
</dbReference>
<dbReference type="Proteomes" id="UP000423131">
    <property type="component" value="Unassembled WGS sequence"/>
</dbReference>
<evidence type="ECO:0000313" key="12">
    <source>
        <dbReference type="EMBL" id="EAC4553867.1"/>
    </source>
</evidence>